<evidence type="ECO:0000313" key="6">
    <source>
        <dbReference type="Proteomes" id="UP001500340"/>
    </source>
</evidence>
<evidence type="ECO:0000259" key="4">
    <source>
        <dbReference type="PROSITE" id="PS01124"/>
    </source>
</evidence>
<dbReference type="InterPro" id="IPR018060">
    <property type="entry name" value="HTH_AraC"/>
</dbReference>
<dbReference type="PANTHER" id="PTHR43280:SF31">
    <property type="entry name" value="TRANSCRIPTIONAL REGULATORY PROTEIN"/>
    <property type="match status" value="1"/>
</dbReference>
<dbReference type="EMBL" id="BAAACX010000004">
    <property type="protein sequence ID" value="GAA0376315.1"/>
    <property type="molecule type" value="Genomic_DNA"/>
</dbReference>
<keyword evidence="3" id="KW-0804">Transcription</keyword>
<dbReference type="InterPro" id="IPR003313">
    <property type="entry name" value="AraC-bd"/>
</dbReference>
<dbReference type="SUPFAM" id="SSF46689">
    <property type="entry name" value="Homeodomain-like"/>
    <property type="match status" value="2"/>
</dbReference>
<keyword evidence="2" id="KW-0238">DNA-binding</keyword>
<dbReference type="Gene3D" id="1.10.10.60">
    <property type="entry name" value="Homeodomain-like"/>
    <property type="match status" value="2"/>
</dbReference>
<keyword evidence="6" id="KW-1185">Reference proteome</keyword>
<dbReference type="PROSITE" id="PS01124">
    <property type="entry name" value="HTH_ARAC_FAMILY_2"/>
    <property type="match status" value="1"/>
</dbReference>
<comment type="caution">
    <text evidence="5">The sequence shown here is derived from an EMBL/GenBank/DDBJ whole genome shotgun (WGS) entry which is preliminary data.</text>
</comment>
<evidence type="ECO:0000256" key="2">
    <source>
        <dbReference type="ARBA" id="ARBA00023125"/>
    </source>
</evidence>
<name>A0ABN0XY72_9BACL</name>
<dbReference type="SUPFAM" id="SSF51215">
    <property type="entry name" value="Regulatory protein AraC"/>
    <property type="match status" value="1"/>
</dbReference>
<dbReference type="InterPro" id="IPR018062">
    <property type="entry name" value="HTH_AraC-typ_CS"/>
</dbReference>
<dbReference type="Gene3D" id="2.60.120.280">
    <property type="entry name" value="Regulatory protein AraC"/>
    <property type="match status" value="1"/>
</dbReference>
<protein>
    <submittedName>
        <fullName evidence="5">AraC family transcriptional regulator</fullName>
    </submittedName>
</protein>
<dbReference type="Pfam" id="PF02311">
    <property type="entry name" value="AraC_binding"/>
    <property type="match status" value="1"/>
</dbReference>
<evidence type="ECO:0000313" key="5">
    <source>
        <dbReference type="EMBL" id="GAA0376315.1"/>
    </source>
</evidence>
<dbReference type="PANTHER" id="PTHR43280">
    <property type="entry name" value="ARAC-FAMILY TRANSCRIPTIONAL REGULATOR"/>
    <property type="match status" value="1"/>
</dbReference>
<proteinExistence type="predicted"/>
<dbReference type="Pfam" id="PF12833">
    <property type="entry name" value="HTH_18"/>
    <property type="match status" value="1"/>
</dbReference>
<dbReference type="InterPro" id="IPR009057">
    <property type="entry name" value="Homeodomain-like_sf"/>
</dbReference>
<dbReference type="Proteomes" id="UP001500340">
    <property type="component" value="Unassembled WGS sequence"/>
</dbReference>
<accession>A0ABN0XY72</accession>
<dbReference type="SMART" id="SM00342">
    <property type="entry name" value="HTH_ARAC"/>
    <property type="match status" value="1"/>
</dbReference>
<dbReference type="PROSITE" id="PS00041">
    <property type="entry name" value="HTH_ARAC_FAMILY_1"/>
    <property type="match status" value="1"/>
</dbReference>
<gene>
    <name evidence="5" type="ORF">GCM10008933_04410</name>
</gene>
<dbReference type="InterPro" id="IPR020449">
    <property type="entry name" value="Tscrpt_reg_AraC-type_HTH"/>
</dbReference>
<evidence type="ECO:0000256" key="3">
    <source>
        <dbReference type="ARBA" id="ARBA00023163"/>
    </source>
</evidence>
<sequence>MEFYQFKVERPLTMNMAGKFTAPSPEWMHIQRTLMDFELFIPTQGSLYIANDRDHYELREGDFLLMSPGMYQYGYRSSDCSFYWLHFTVQDDFEVLRDLADYAYEPCLVVIPETGTVRSSDKLIVLMKQLQDSVRSYREQTLSNYMATTILCELFNQLFVVRKQTGQKLKQQQLYNDIADYIQWHKYENLRVARLAEDFGYNAKYLSSLFTKIAGISLKQYILQEKMEAAKSLLTDTNQSVNEIAMQLGYPDSHQFMKSFKKITGLTPTDYRNAYANRLLYYK</sequence>
<keyword evidence="1" id="KW-0805">Transcription regulation</keyword>
<reference evidence="5 6" key="1">
    <citation type="journal article" date="2019" name="Int. J. Syst. Evol. Microbiol.">
        <title>The Global Catalogue of Microorganisms (GCM) 10K type strain sequencing project: providing services to taxonomists for standard genome sequencing and annotation.</title>
        <authorList>
            <consortium name="The Broad Institute Genomics Platform"/>
            <consortium name="The Broad Institute Genome Sequencing Center for Infectious Disease"/>
            <person name="Wu L."/>
            <person name="Ma J."/>
        </authorList>
    </citation>
    <scope>NUCLEOTIDE SEQUENCE [LARGE SCALE GENOMIC DNA]</scope>
    <source>
        <strain evidence="5 6">JCM 12774</strain>
    </source>
</reference>
<dbReference type="InterPro" id="IPR037923">
    <property type="entry name" value="HTH-like"/>
</dbReference>
<organism evidence="5 6">
    <name type="scientific">Paenibacillus motobuensis</name>
    <dbReference type="NCBI Taxonomy" id="295324"/>
    <lineage>
        <taxon>Bacteria</taxon>
        <taxon>Bacillati</taxon>
        <taxon>Bacillota</taxon>
        <taxon>Bacilli</taxon>
        <taxon>Bacillales</taxon>
        <taxon>Paenibacillaceae</taxon>
        <taxon>Paenibacillus</taxon>
    </lineage>
</organism>
<dbReference type="RefSeq" id="WP_343856919.1">
    <property type="nucleotide sequence ID" value="NZ_BAAACX010000004.1"/>
</dbReference>
<evidence type="ECO:0000256" key="1">
    <source>
        <dbReference type="ARBA" id="ARBA00023015"/>
    </source>
</evidence>
<feature type="domain" description="HTH araC/xylS-type" evidence="4">
    <location>
        <begin position="176"/>
        <end position="274"/>
    </location>
</feature>
<dbReference type="PRINTS" id="PR00032">
    <property type="entry name" value="HTHARAC"/>
</dbReference>